<keyword evidence="2" id="KW-0489">Methyltransferase</keyword>
<reference evidence="10" key="1">
    <citation type="submission" date="2015-06" db="EMBL/GenBank/DDBJ databases">
        <title>Expansion of signal transduction pathways in fungi by whole-genome duplication.</title>
        <authorList>
            <consortium name="DOE Joint Genome Institute"/>
            <person name="Corrochano L.M."/>
            <person name="Kuo A."/>
            <person name="Marcet-Houben M."/>
            <person name="Polaino S."/>
            <person name="Salamov A."/>
            <person name="Villalobos J.M."/>
            <person name="Alvarez M.I."/>
            <person name="Avalos J."/>
            <person name="Benito E.P."/>
            <person name="Benoit I."/>
            <person name="Burger G."/>
            <person name="Camino L.P."/>
            <person name="Canovas D."/>
            <person name="Cerda-Olmedo E."/>
            <person name="Cheng J.-F."/>
            <person name="Dominguez A."/>
            <person name="Elias M."/>
            <person name="Eslava A.P."/>
            <person name="Glaser F."/>
            <person name="Grimwood J."/>
            <person name="Gutierrez G."/>
            <person name="Heitman J."/>
            <person name="Henrissat B."/>
            <person name="Iturriaga E.A."/>
            <person name="Lang B.F."/>
            <person name="Lavin J.L."/>
            <person name="Lee S."/>
            <person name="Li W."/>
            <person name="Lindquist E."/>
            <person name="Lopez-Garcia S."/>
            <person name="Luque E.M."/>
            <person name="Marcos A.T."/>
            <person name="Martin J."/>
            <person name="McCluskey K."/>
            <person name="Medina H.R."/>
            <person name="Miralles-Duran A."/>
            <person name="Miyazaki A."/>
            <person name="Munoz-Torres E."/>
            <person name="Oguiza J.A."/>
            <person name="Ohm R."/>
            <person name="Olmedo M."/>
            <person name="Orejas M."/>
            <person name="Ortiz-Castellanos L."/>
            <person name="Pisabarro A.G."/>
            <person name="Rodriguez-Romero J."/>
            <person name="Ruiz-Herrera J."/>
            <person name="Ruiz-Vazquez R."/>
            <person name="Sanz C."/>
            <person name="Schackwitz W."/>
            <person name="Schmutz J."/>
            <person name="Shahriari M."/>
            <person name="Shelest E."/>
            <person name="Silva-Franco F."/>
            <person name="Soanes D."/>
            <person name="Syed K."/>
            <person name="Tagua V.G."/>
            <person name="Talbot N.J."/>
            <person name="Thon M."/>
            <person name="De vries R.P."/>
            <person name="Wiebenga A."/>
            <person name="Yadav J.S."/>
            <person name="Braun E.L."/>
            <person name="Baker S."/>
            <person name="Garre V."/>
            <person name="Horwitz B."/>
            <person name="Torres-Martinez S."/>
            <person name="Idnurm A."/>
            <person name="Herrera-Estrella A."/>
            <person name="Gabaldon T."/>
            <person name="Grigoriev I.V."/>
        </authorList>
    </citation>
    <scope>NUCLEOTIDE SEQUENCE [LARGE SCALE GENOMIC DNA]</scope>
    <source>
        <strain evidence="10">NRRL 1555(-)</strain>
    </source>
</reference>
<protein>
    <recommendedName>
        <fullName evidence="1">site-specific DNA-methyltransferase (adenine-specific)</fullName>
        <ecNumber evidence="1">2.1.1.72</ecNumber>
    </recommendedName>
</protein>
<dbReference type="OrthoDB" id="2441416at2759"/>
<dbReference type="Proteomes" id="UP000077315">
    <property type="component" value="Unassembled WGS sequence"/>
</dbReference>
<dbReference type="SUPFAM" id="SSF53335">
    <property type="entry name" value="S-adenosyl-L-methionine-dependent methyltransferases"/>
    <property type="match status" value="1"/>
</dbReference>
<dbReference type="EMBL" id="KV440991">
    <property type="protein sequence ID" value="OAD69548.1"/>
    <property type="molecule type" value="Genomic_DNA"/>
</dbReference>
<name>A0A167L426_PHYB8</name>
<keyword evidence="3" id="KW-0808">Transferase</keyword>
<dbReference type="PANTHER" id="PTHR33841:SF6">
    <property type="entry name" value="TYPE II METHYLTRANSFERASE M.HINDII"/>
    <property type="match status" value="1"/>
</dbReference>
<proteinExistence type="predicted"/>
<evidence type="ECO:0000256" key="7">
    <source>
        <dbReference type="ARBA" id="ARBA00047942"/>
    </source>
</evidence>
<evidence type="ECO:0000313" key="10">
    <source>
        <dbReference type="Proteomes" id="UP000077315"/>
    </source>
</evidence>
<evidence type="ECO:0000313" key="9">
    <source>
        <dbReference type="EMBL" id="OAD69548.1"/>
    </source>
</evidence>
<dbReference type="InterPro" id="IPR002052">
    <property type="entry name" value="DNA_methylase_N6_adenine_CS"/>
</dbReference>
<dbReference type="GO" id="GO:0009007">
    <property type="term" value="F:site-specific DNA-methyltransferase (adenine-specific) activity"/>
    <property type="evidence" value="ECO:0007669"/>
    <property type="project" value="UniProtKB-EC"/>
</dbReference>
<evidence type="ECO:0000256" key="2">
    <source>
        <dbReference type="ARBA" id="ARBA00022603"/>
    </source>
</evidence>
<dbReference type="GO" id="GO:0032259">
    <property type="term" value="P:methylation"/>
    <property type="evidence" value="ECO:0007669"/>
    <property type="project" value="UniProtKB-KW"/>
</dbReference>
<dbReference type="InterPro" id="IPR011639">
    <property type="entry name" value="MethylTrfase_TaqI-like_dom"/>
</dbReference>
<dbReference type="GO" id="GO:0009307">
    <property type="term" value="P:DNA restriction-modification system"/>
    <property type="evidence" value="ECO:0007669"/>
    <property type="project" value="UniProtKB-KW"/>
</dbReference>
<dbReference type="VEuPathDB" id="FungiDB:PHYBLDRAFT_182778"/>
<dbReference type="RefSeq" id="XP_018287588.1">
    <property type="nucleotide sequence ID" value="XM_018438672.1"/>
</dbReference>
<organism evidence="9 10">
    <name type="scientific">Phycomyces blakesleeanus (strain ATCC 8743b / DSM 1359 / FGSC 10004 / NBRC 33097 / NRRL 1555)</name>
    <dbReference type="NCBI Taxonomy" id="763407"/>
    <lineage>
        <taxon>Eukaryota</taxon>
        <taxon>Fungi</taxon>
        <taxon>Fungi incertae sedis</taxon>
        <taxon>Mucoromycota</taxon>
        <taxon>Mucoromycotina</taxon>
        <taxon>Mucoromycetes</taxon>
        <taxon>Mucorales</taxon>
        <taxon>Phycomycetaceae</taxon>
        <taxon>Phycomyces</taxon>
    </lineage>
</organism>
<dbReference type="AlphaFoldDB" id="A0A167L426"/>
<evidence type="ECO:0000256" key="4">
    <source>
        <dbReference type="ARBA" id="ARBA00022691"/>
    </source>
</evidence>
<evidence type="ECO:0000256" key="5">
    <source>
        <dbReference type="ARBA" id="ARBA00022747"/>
    </source>
</evidence>
<gene>
    <name evidence="9" type="ORF">PHYBLDRAFT_182778</name>
</gene>
<dbReference type="PRINTS" id="PR00507">
    <property type="entry name" value="N12N6MTFRASE"/>
</dbReference>
<dbReference type="PROSITE" id="PS00092">
    <property type="entry name" value="N6_MTASE"/>
    <property type="match status" value="1"/>
</dbReference>
<dbReference type="EC" id="2.1.1.72" evidence="1"/>
<evidence type="ECO:0000256" key="6">
    <source>
        <dbReference type="ARBA" id="ARBA00023125"/>
    </source>
</evidence>
<keyword evidence="5" id="KW-0680">Restriction system</keyword>
<dbReference type="InterPro" id="IPR050953">
    <property type="entry name" value="N4_N6_ade-DNA_methylase"/>
</dbReference>
<dbReference type="InParanoid" id="A0A167L426"/>
<keyword evidence="4" id="KW-0949">S-adenosyl-L-methionine</keyword>
<feature type="domain" description="Type II methyltransferase M.TaqI-like" evidence="8">
    <location>
        <begin position="433"/>
        <end position="613"/>
    </location>
</feature>
<dbReference type="PANTHER" id="PTHR33841">
    <property type="entry name" value="DNA METHYLTRANSFERASE YEEA-RELATED"/>
    <property type="match status" value="1"/>
</dbReference>
<dbReference type="GeneID" id="28999578"/>
<dbReference type="Pfam" id="PF07669">
    <property type="entry name" value="Eco57I"/>
    <property type="match status" value="1"/>
</dbReference>
<evidence type="ECO:0000256" key="3">
    <source>
        <dbReference type="ARBA" id="ARBA00022679"/>
    </source>
</evidence>
<sequence length="1160" mass="134233">MTERASSNLEDQRFKSIDQSFIHITNDSCHCNPALDYSHLSHNCSANYYSQHLMSLNSSTSHYTPILLDTLTPPYETNNALMHGPHCTAALSNNDCIDLLPGIKRKRQDTIGDQSASSSIYANAYQPKGQKTSNTDQIINQTNGFQNEYRSPISLVNSETYYRNTPSDLVHDNRIYPSIKQACISESFEAVSINESEAKQVVCILGNMLSIVKVDVSKESERVCKDMSALRETVNQQTIDIYCLMTGFMTVYLVFIELLFQDLIGNVNRSSFVEYSSLFAEQDDILKKSDDIFLWHHSYTRHHTTILSSLRSQMQAAGIKFHSLQLIDTIFSQFYTLHFLETSAQKHQKDHGQFYTPQSVVQFMWMRCMSKQTLRDTLKTGRVPRVLDPCMGIGTFLCEFLTRLVSQSTTTPLLWNDPTMLRTMLSQTIPDALWGVEIDPFACNLGKLNIILHLFPFYKRLVELGECLTPRMINRLRIFCNDTLKLTVESKPVTESGTEAQLWEKEQLEKLRDAALFKFDYVVTNPPYMIRKTGFIAVPDPELYDDSVLGRGSQAYMYFLWICLQRCEETNGQICFITPSQWMVLEFAEELRAWIWQHFEMLEIFQFEPYKVWPKVQTDSLIFNLRKRAPGRVPEQTLFLRHMSRKHNLESIIKSYNIFDRSRLEVQDPLIKYKLTSTEPVDFIHQIPHASFSFLSPTSSVSDQLMNLTKSLPRLCDGEMCLNTSSSCAPLVWNRGPNTNPVYALVVRTRWALGVFGKECCDQWLRPVFYWSGKSSSASRRRKTSGFQTVSKEATFWQDRDPLRLTKKENSPAEAYVPLCRSDPDDTRLSFYSMILVDKDGALQLEEEYKLYGNTANSSALYHYLLDARNALQTTKTDRNIAYCHYSKCGIETPVKIVHPINFGYFTRTQPRQRFFIDTDRRCVTNQCMYFTIKSEYPWQSADFFCGLLNSSTLQFFIRDTCYYDQQGRTRFFGKHMAKIPFTPPRSTIDVEIMAMFVRHLTTARQWIYGIIQLSNTLNVMEQVRGCTWHIPLVDQALLSLCEQRTPNWRIDLFRAPYDANDWINIIIQSESHTRSVGMYEELTRLLKVASLFQYCIDQLVYDIYSIPADLQKGLEQELGLILTETWKNILFEETSVKDHCLTWGLCMEEVAKKIFDKDS</sequence>
<keyword evidence="6" id="KW-0238">DNA-binding</keyword>
<evidence type="ECO:0000256" key="1">
    <source>
        <dbReference type="ARBA" id="ARBA00011900"/>
    </source>
</evidence>
<comment type="catalytic activity">
    <reaction evidence="7">
        <text>a 2'-deoxyadenosine in DNA + S-adenosyl-L-methionine = an N(6)-methyl-2'-deoxyadenosine in DNA + S-adenosyl-L-homocysteine + H(+)</text>
        <dbReference type="Rhea" id="RHEA:15197"/>
        <dbReference type="Rhea" id="RHEA-COMP:12418"/>
        <dbReference type="Rhea" id="RHEA-COMP:12419"/>
        <dbReference type="ChEBI" id="CHEBI:15378"/>
        <dbReference type="ChEBI" id="CHEBI:57856"/>
        <dbReference type="ChEBI" id="CHEBI:59789"/>
        <dbReference type="ChEBI" id="CHEBI:90615"/>
        <dbReference type="ChEBI" id="CHEBI:90616"/>
        <dbReference type="EC" id="2.1.1.72"/>
    </reaction>
</comment>
<evidence type="ECO:0000259" key="8">
    <source>
        <dbReference type="Pfam" id="PF07669"/>
    </source>
</evidence>
<dbReference type="GO" id="GO:0003677">
    <property type="term" value="F:DNA binding"/>
    <property type="evidence" value="ECO:0007669"/>
    <property type="project" value="UniProtKB-KW"/>
</dbReference>
<dbReference type="InterPro" id="IPR029063">
    <property type="entry name" value="SAM-dependent_MTases_sf"/>
</dbReference>
<accession>A0A167L426</accession>
<keyword evidence="10" id="KW-1185">Reference proteome</keyword>
<dbReference type="Gene3D" id="3.40.50.150">
    <property type="entry name" value="Vaccinia Virus protein VP39"/>
    <property type="match status" value="1"/>
</dbReference>